<evidence type="ECO:0000313" key="1">
    <source>
        <dbReference type="EMBL" id="TGY42640.1"/>
    </source>
</evidence>
<dbReference type="PANTHER" id="PTHR36441:SF1">
    <property type="entry name" value="DUF503 DOMAIN-CONTAINING PROTEIN"/>
    <property type="match status" value="1"/>
</dbReference>
<dbReference type="AlphaFoldDB" id="A0A4V3RLB2"/>
<dbReference type="InterPro" id="IPR007546">
    <property type="entry name" value="DUF503"/>
</dbReference>
<comment type="caution">
    <text evidence="1">The sequence shown here is derived from an EMBL/GenBank/DDBJ whole genome shotgun (WGS) entry which is preliminary data.</text>
</comment>
<organism evidence="1 2">
    <name type="scientific">Clostridium sartagoforme</name>
    <dbReference type="NCBI Taxonomy" id="84031"/>
    <lineage>
        <taxon>Bacteria</taxon>
        <taxon>Bacillati</taxon>
        <taxon>Bacillota</taxon>
        <taxon>Clostridia</taxon>
        <taxon>Eubacteriales</taxon>
        <taxon>Clostridiaceae</taxon>
        <taxon>Clostridium</taxon>
    </lineage>
</organism>
<dbReference type="InterPro" id="IPR036746">
    <property type="entry name" value="TT1725-like_sf"/>
</dbReference>
<evidence type="ECO:0000313" key="2">
    <source>
        <dbReference type="Proteomes" id="UP000306888"/>
    </source>
</evidence>
<accession>A0A4V3RLB2</accession>
<dbReference type="Proteomes" id="UP000306888">
    <property type="component" value="Unassembled WGS sequence"/>
</dbReference>
<dbReference type="PANTHER" id="PTHR36441">
    <property type="entry name" value="HYPOTHETICAL CYTOSOLIC PROTEIN"/>
    <property type="match status" value="1"/>
</dbReference>
<name>A0A4V3RLB2_9CLOT</name>
<dbReference type="EMBL" id="SRYR01000002">
    <property type="protein sequence ID" value="TGY42640.1"/>
    <property type="molecule type" value="Genomic_DNA"/>
</dbReference>
<dbReference type="Gene3D" id="3.30.70.1120">
    <property type="entry name" value="TT1725-like"/>
    <property type="match status" value="1"/>
</dbReference>
<sequence>MRVLVMSVNLRATWVHSLKEKRMVVRSISQRLKNKFNISVNEVGSQDLHQSITIGISSICATSAQVDSTAENIINFIEANTDAELTNIEKEVIVF</sequence>
<reference evidence="1 2" key="1">
    <citation type="submission" date="2019-04" db="EMBL/GenBank/DDBJ databases">
        <title>Microbes associate with the intestines of laboratory mice.</title>
        <authorList>
            <person name="Navarre W."/>
            <person name="Wong E."/>
            <person name="Huang K."/>
            <person name="Tropini C."/>
            <person name="Ng K."/>
            <person name="Yu B."/>
        </authorList>
    </citation>
    <scope>NUCLEOTIDE SEQUENCE [LARGE SCALE GENOMIC DNA]</scope>
    <source>
        <strain evidence="1 2">NM50_B9-20</strain>
    </source>
</reference>
<dbReference type="Pfam" id="PF04456">
    <property type="entry name" value="DUF503"/>
    <property type="match status" value="1"/>
</dbReference>
<dbReference type="OrthoDB" id="9809023at2"/>
<dbReference type="RefSeq" id="WP_136006021.1">
    <property type="nucleotide sequence ID" value="NZ_SRYR01000002.1"/>
</dbReference>
<protein>
    <submittedName>
        <fullName evidence="1">DUF503 family protein</fullName>
    </submittedName>
</protein>
<dbReference type="SUPFAM" id="SSF103007">
    <property type="entry name" value="Hypothetical protein TT1725"/>
    <property type="match status" value="1"/>
</dbReference>
<keyword evidence="2" id="KW-1185">Reference proteome</keyword>
<gene>
    <name evidence="1" type="ORF">E5347_07450</name>
</gene>
<proteinExistence type="predicted"/>